<dbReference type="AlphaFoldDB" id="A9DHK9"/>
<dbReference type="EMBL" id="ABIA03000004">
    <property type="protein sequence ID" value="EDQ31451.2"/>
    <property type="molecule type" value="Genomic_DNA"/>
</dbReference>
<accession>A9DHK9</accession>
<feature type="domain" description="HTH tetR-type" evidence="5">
    <location>
        <begin position="6"/>
        <end position="66"/>
    </location>
</feature>
<evidence type="ECO:0000256" key="4">
    <source>
        <dbReference type="PROSITE-ProRule" id="PRU00335"/>
    </source>
</evidence>
<dbReference type="PROSITE" id="PS50977">
    <property type="entry name" value="HTH_TETR_2"/>
    <property type="match status" value="1"/>
</dbReference>
<evidence type="ECO:0000259" key="5">
    <source>
        <dbReference type="PROSITE" id="PS50977"/>
    </source>
</evidence>
<dbReference type="Gene3D" id="1.10.10.60">
    <property type="entry name" value="Homeodomain-like"/>
    <property type="match status" value="1"/>
</dbReference>
<organism evidence="6 7">
    <name type="scientific">Hoeflea phototrophica (strain DSM 17068 / NCIMB 14078 / DFL-43)</name>
    <dbReference type="NCBI Taxonomy" id="411684"/>
    <lineage>
        <taxon>Bacteria</taxon>
        <taxon>Pseudomonadati</taxon>
        <taxon>Pseudomonadota</taxon>
        <taxon>Alphaproteobacteria</taxon>
        <taxon>Hyphomicrobiales</taxon>
        <taxon>Rhizobiaceae</taxon>
        <taxon>Hoeflea</taxon>
    </lineage>
</organism>
<protein>
    <submittedName>
        <fullName evidence="6">Transcriptional regulator</fullName>
    </submittedName>
</protein>
<gene>
    <name evidence="6" type="ORF">HPDFL43_12398</name>
</gene>
<comment type="caution">
    <text evidence="6">The sequence shown here is derived from an EMBL/GenBank/DDBJ whole genome shotgun (WGS) entry which is preliminary data.</text>
</comment>
<proteinExistence type="predicted"/>
<evidence type="ECO:0000313" key="7">
    <source>
        <dbReference type="Proteomes" id="UP000004291"/>
    </source>
</evidence>
<dbReference type="eggNOG" id="COG1309">
    <property type="taxonomic scope" value="Bacteria"/>
</dbReference>
<keyword evidence="2 4" id="KW-0238">DNA-binding</keyword>
<evidence type="ECO:0000256" key="3">
    <source>
        <dbReference type="ARBA" id="ARBA00023163"/>
    </source>
</evidence>
<dbReference type="Gene3D" id="1.10.357.10">
    <property type="entry name" value="Tetracycline Repressor, domain 2"/>
    <property type="match status" value="1"/>
</dbReference>
<reference evidence="6 7" key="1">
    <citation type="submission" date="2007-10" db="EMBL/GenBank/DDBJ databases">
        <authorList>
            <person name="Wagner-Dobler I."/>
            <person name="Ferriera S."/>
            <person name="Johnson J."/>
            <person name="Kravitz S."/>
            <person name="Beeson K."/>
            <person name="Sutton G."/>
            <person name="Rogers Y.-H."/>
            <person name="Friedman R."/>
            <person name="Frazier M."/>
            <person name="Venter J.C."/>
        </authorList>
    </citation>
    <scope>NUCLEOTIDE SEQUENCE [LARGE SCALE GENOMIC DNA]</scope>
    <source>
        <strain evidence="6 7">DFL-43</strain>
    </source>
</reference>
<dbReference type="Pfam" id="PF16925">
    <property type="entry name" value="TetR_C_13"/>
    <property type="match status" value="1"/>
</dbReference>
<keyword evidence="3" id="KW-0804">Transcription</keyword>
<dbReference type="PANTHER" id="PTHR47506:SF1">
    <property type="entry name" value="HTH-TYPE TRANSCRIPTIONAL REGULATOR YJDC"/>
    <property type="match status" value="1"/>
</dbReference>
<keyword evidence="1" id="KW-0805">Transcription regulation</keyword>
<keyword evidence="7" id="KW-1185">Reference proteome</keyword>
<evidence type="ECO:0000313" key="6">
    <source>
        <dbReference type="EMBL" id="EDQ31451.2"/>
    </source>
</evidence>
<dbReference type="STRING" id="411684.HPDFL43_12398"/>
<dbReference type="Pfam" id="PF00440">
    <property type="entry name" value="TetR_N"/>
    <property type="match status" value="1"/>
</dbReference>
<feature type="DNA-binding region" description="H-T-H motif" evidence="4">
    <location>
        <begin position="29"/>
        <end position="48"/>
    </location>
</feature>
<dbReference type="RefSeq" id="WP_084594675.1">
    <property type="nucleotide sequence ID" value="NZ_CM002917.1"/>
</dbReference>
<dbReference type="SUPFAM" id="SSF48498">
    <property type="entry name" value="Tetracyclin repressor-like, C-terminal domain"/>
    <property type="match status" value="1"/>
</dbReference>
<dbReference type="OrthoDB" id="9795242at2"/>
<evidence type="ECO:0000256" key="2">
    <source>
        <dbReference type="ARBA" id="ARBA00023125"/>
    </source>
</evidence>
<dbReference type="GO" id="GO:0003677">
    <property type="term" value="F:DNA binding"/>
    <property type="evidence" value="ECO:0007669"/>
    <property type="project" value="UniProtKB-UniRule"/>
</dbReference>
<dbReference type="PANTHER" id="PTHR47506">
    <property type="entry name" value="TRANSCRIPTIONAL REGULATORY PROTEIN"/>
    <property type="match status" value="1"/>
</dbReference>
<dbReference type="InterPro" id="IPR001647">
    <property type="entry name" value="HTH_TetR"/>
</dbReference>
<dbReference type="InterPro" id="IPR011075">
    <property type="entry name" value="TetR_C"/>
</dbReference>
<dbReference type="InterPro" id="IPR036271">
    <property type="entry name" value="Tet_transcr_reg_TetR-rel_C_sf"/>
</dbReference>
<dbReference type="HOGENOM" id="CLU_069356_28_0_5"/>
<dbReference type="InterPro" id="IPR009057">
    <property type="entry name" value="Homeodomain-like_sf"/>
</dbReference>
<evidence type="ECO:0000256" key="1">
    <source>
        <dbReference type="ARBA" id="ARBA00023015"/>
    </source>
</evidence>
<name>A9DHK9_HOEPD</name>
<sequence>MARPSGFDREAAVEAAMQEIWRDGYEASSVKALSKKLGITRSSYYNAFGTREDLFKEALAVYFAQSPDAVLHGDLPDMPVCNLLTRTFRAICKARADDPEARGCLAINSLTELDTTQDELGIAIANAILNSAARLEELLELAVSRQELPEQTNPHATALALQNLMIGLNVFSKALRDEAELWLTARTTLIALGIDCEDENA</sequence>
<dbReference type="SUPFAM" id="SSF46689">
    <property type="entry name" value="Homeodomain-like"/>
    <property type="match status" value="1"/>
</dbReference>
<reference evidence="6 7" key="2">
    <citation type="submission" date="2012-06" db="EMBL/GenBank/DDBJ databases">
        <authorList>
            <person name="Fiebig A."/>
        </authorList>
    </citation>
    <scope>NUCLEOTIDE SEQUENCE [LARGE SCALE GENOMIC DNA]</scope>
    <source>
        <strain evidence="6 7">DFL-43</strain>
    </source>
</reference>
<dbReference type="Proteomes" id="UP000004291">
    <property type="component" value="Chromosome"/>
</dbReference>